<evidence type="ECO:0000313" key="5">
    <source>
        <dbReference type="Proteomes" id="UP000297280"/>
    </source>
</evidence>
<proteinExistence type="predicted"/>
<feature type="compositionally biased region" description="Low complexity" evidence="2">
    <location>
        <begin position="357"/>
        <end position="369"/>
    </location>
</feature>
<dbReference type="AlphaFoldDB" id="A0A4Z1KHN2"/>
<feature type="region of interest" description="Disordered" evidence="2">
    <location>
        <begin position="1"/>
        <end position="63"/>
    </location>
</feature>
<feature type="region of interest" description="Disordered" evidence="2">
    <location>
        <begin position="357"/>
        <end position="494"/>
    </location>
</feature>
<dbReference type="CDD" id="cd00067">
    <property type="entry name" value="GAL4"/>
    <property type="match status" value="1"/>
</dbReference>
<accession>A0A4Z1KHN2</accession>
<dbReference type="Pfam" id="PF00172">
    <property type="entry name" value="Zn_clus"/>
    <property type="match status" value="1"/>
</dbReference>
<gene>
    <name evidence="4" type="ORF">BPOR_0380g00070</name>
</gene>
<dbReference type="InterPro" id="IPR001138">
    <property type="entry name" value="Zn2Cys6_DnaBD"/>
</dbReference>
<organism evidence="4 5">
    <name type="scientific">Botrytis porri</name>
    <dbReference type="NCBI Taxonomy" id="87229"/>
    <lineage>
        <taxon>Eukaryota</taxon>
        <taxon>Fungi</taxon>
        <taxon>Dikarya</taxon>
        <taxon>Ascomycota</taxon>
        <taxon>Pezizomycotina</taxon>
        <taxon>Leotiomycetes</taxon>
        <taxon>Helotiales</taxon>
        <taxon>Sclerotiniaceae</taxon>
        <taxon>Botrytis</taxon>
    </lineage>
</organism>
<comment type="caution">
    <text evidence="4">The sequence shown here is derived from an EMBL/GenBank/DDBJ whole genome shotgun (WGS) entry which is preliminary data.</text>
</comment>
<keyword evidence="1" id="KW-0539">Nucleus</keyword>
<dbReference type="InterPro" id="IPR036864">
    <property type="entry name" value="Zn2-C6_fun-type_DNA-bd_sf"/>
</dbReference>
<dbReference type="Gene3D" id="4.10.240.10">
    <property type="entry name" value="Zn(2)-C6 fungal-type DNA-binding domain"/>
    <property type="match status" value="1"/>
</dbReference>
<feature type="domain" description="Zn(2)-C6 fungal-type" evidence="3">
    <location>
        <begin position="70"/>
        <end position="103"/>
    </location>
</feature>
<dbReference type="GO" id="GO:0000981">
    <property type="term" value="F:DNA-binding transcription factor activity, RNA polymerase II-specific"/>
    <property type="evidence" value="ECO:0007669"/>
    <property type="project" value="InterPro"/>
</dbReference>
<feature type="compositionally biased region" description="Polar residues" evidence="2">
    <location>
        <begin position="430"/>
        <end position="464"/>
    </location>
</feature>
<dbReference type="SMART" id="SM00066">
    <property type="entry name" value="GAL4"/>
    <property type="match status" value="1"/>
</dbReference>
<sequence>MVTRGYFSEEEPTLPTFRRCGPRGQSYPLAQERSEHSYPSRTYSDGRSNDRGPENAEPGHHQMRRRIQVACQRCRKRKIRCSGEDNGRPCYHCKQSSSEPCEFLRVTAMRLEQAKDLPADCFDDSLRTMYRMPSNAPYNSNYYQTLQTLNLGPDSLNYRPSYSNYGFQGPKFLNSSYDNYTEEPAEFNLSCSTAYQVAAQDSVSVSNYPVQSNGRPRVNPPAPMYMDSEAAANYNSAYQSYNARSMVDSESKNFCVPNNTCIPTYGTASAATTSSQAALNVATTTERQLPYPNRQYGSTNDGAFSSQNSLQPYGFMSSNMNSSAKINSSIQMPLTNPYMIVPTSSPHEITTAAATAAYQSGQQTSSSQQDPEMYDASTMNGNLYYPQANDSTADISHYGTSSGSEPSKSRQNSQTNTTENTWPANDRKSSGSGSSQLANGQTYIPHTSSHYPTPNIPTQMQNHGLLQLPPQMPPVSHDGLPVPSREYVSSLSSR</sequence>
<reference evidence="4 5" key="1">
    <citation type="submission" date="2017-12" db="EMBL/GenBank/DDBJ databases">
        <title>Comparative genomics of Botrytis spp.</title>
        <authorList>
            <person name="Valero-Jimenez C.A."/>
            <person name="Tapia P."/>
            <person name="Veloso J."/>
            <person name="Silva-Moreno E."/>
            <person name="Staats M."/>
            <person name="Valdes J.H."/>
            <person name="Van Kan J.A.L."/>
        </authorList>
    </citation>
    <scope>NUCLEOTIDE SEQUENCE [LARGE SCALE GENOMIC DNA]</scope>
    <source>
        <strain evidence="4 5">MUCL3349</strain>
    </source>
</reference>
<dbReference type="Proteomes" id="UP000297280">
    <property type="component" value="Unassembled WGS sequence"/>
</dbReference>
<dbReference type="EMBL" id="PQXO01000379">
    <property type="protein sequence ID" value="TGO85611.1"/>
    <property type="molecule type" value="Genomic_DNA"/>
</dbReference>
<dbReference type="SUPFAM" id="SSF57701">
    <property type="entry name" value="Zn2/Cys6 DNA-binding domain"/>
    <property type="match status" value="1"/>
</dbReference>
<dbReference type="STRING" id="87229.A0A4Z1KHN2"/>
<evidence type="ECO:0000256" key="1">
    <source>
        <dbReference type="ARBA" id="ARBA00023242"/>
    </source>
</evidence>
<dbReference type="OrthoDB" id="5394557at2759"/>
<feature type="compositionally biased region" description="Basic and acidic residues" evidence="2">
    <location>
        <begin position="47"/>
        <end position="60"/>
    </location>
</feature>
<evidence type="ECO:0000256" key="2">
    <source>
        <dbReference type="SAM" id="MobiDB-lite"/>
    </source>
</evidence>
<evidence type="ECO:0000313" key="4">
    <source>
        <dbReference type="EMBL" id="TGO85611.1"/>
    </source>
</evidence>
<protein>
    <recommendedName>
        <fullName evidence="3">Zn(2)-C6 fungal-type domain-containing protein</fullName>
    </recommendedName>
</protein>
<keyword evidence="5" id="KW-1185">Reference proteome</keyword>
<dbReference type="GO" id="GO:0008270">
    <property type="term" value="F:zinc ion binding"/>
    <property type="evidence" value="ECO:0007669"/>
    <property type="project" value="InterPro"/>
</dbReference>
<dbReference type="PROSITE" id="PS50048">
    <property type="entry name" value="ZN2_CY6_FUNGAL_2"/>
    <property type="match status" value="1"/>
</dbReference>
<evidence type="ECO:0000259" key="3">
    <source>
        <dbReference type="PROSITE" id="PS50048"/>
    </source>
</evidence>
<feature type="compositionally biased region" description="Polar residues" evidence="2">
    <location>
        <begin position="388"/>
        <end position="423"/>
    </location>
</feature>
<name>A0A4Z1KHN2_9HELO</name>
<dbReference type="PROSITE" id="PS00463">
    <property type="entry name" value="ZN2_CY6_FUNGAL_1"/>
    <property type="match status" value="1"/>
</dbReference>